<protein>
    <submittedName>
        <fullName evidence="1">Uncharacterized protein</fullName>
    </submittedName>
</protein>
<proteinExistence type="predicted"/>
<reference evidence="1" key="1">
    <citation type="journal article" date="2020" name="Nature">
        <title>Giant virus diversity and host interactions through global metagenomics.</title>
        <authorList>
            <person name="Schulz F."/>
            <person name="Roux S."/>
            <person name="Paez-Espino D."/>
            <person name="Jungbluth S."/>
            <person name="Walsh D.A."/>
            <person name="Denef V.J."/>
            <person name="McMahon K.D."/>
            <person name="Konstantinidis K.T."/>
            <person name="Eloe-Fadrosh E.A."/>
            <person name="Kyrpides N.C."/>
            <person name="Woyke T."/>
        </authorList>
    </citation>
    <scope>NUCLEOTIDE SEQUENCE</scope>
    <source>
        <strain evidence="1">GVMAG-M-3300001351-8</strain>
    </source>
</reference>
<organism evidence="1">
    <name type="scientific">viral metagenome</name>
    <dbReference type="NCBI Taxonomy" id="1070528"/>
    <lineage>
        <taxon>unclassified sequences</taxon>
        <taxon>metagenomes</taxon>
        <taxon>organismal metagenomes</taxon>
    </lineage>
</organism>
<dbReference type="AlphaFoldDB" id="A0A6C0EHB3"/>
<dbReference type="EMBL" id="MN738863">
    <property type="protein sequence ID" value="QHT28554.1"/>
    <property type="molecule type" value="Genomic_DNA"/>
</dbReference>
<accession>A0A6C0EHB3</accession>
<sequence>MVDSDNILIIKDCDQKVLFKLNKFLIKNDFVNEILPKCDNNPIYNTSKVYFEEYVVDGVNQSSKFCSNISTKFKTDYAIVLKCKKEEAWGGLGNQHYVLQLNSKSKIVTLRDLIRNNV</sequence>
<name>A0A6C0EHB3_9ZZZZ</name>
<evidence type="ECO:0000313" key="1">
    <source>
        <dbReference type="EMBL" id="QHT28554.1"/>
    </source>
</evidence>